<feature type="compositionally biased region" description="Basic residues" evidence="9">
    <location>
        <begin position="853"/>
        <end position="862"/>
    </location>
</feature>
<dbReference type="PANTHER" id="PTHR13944:SF20">
    <property type="entry name" value="RHO GUANINE NUCLEOTIDE EXCHANGE FACTOR 2"/>
    <property type="match status" value="1"/>
</dbReference>
<feature type="compositionally biased region" description="Low complexity" evidence="9">
    <location>
        <begin position="766"/>
        <end position="777"/>
    </location>
</feature>
<dbReference type="GO" id="GO:0005085">
    <property type="term" value="F:guanyl-nucleotide exchange factor activity"/>
    <property type="evidence" value="ECO:0007669"/>
    <property type="project" value="UniProtKB-KW"/>
</dbReference>
<dbReference type="InterPro" id="IPR011993">
    <property type="entry name" value="PH-like_dom_sf"/>
</dbReference>
<evidence type="ECO:0000313" key="14">
    <source>
        <dbReference type="Proteomes" id="UP000694395"/>
    </source>
</evidence>
<keyword evidence="3" id="KW-0597">Phosphoprotein</keyword>
<feature type="domain" description="PH" evidence="10">
    <location>
        <begin position="480"/>
        <end position="580"/>
    </location>
</feature>
<dbReference type="SMART" id="SM00109">
    <property type="entry name" value="C1"/>
    <property type="match status" value="1"/>
</dbReference>
<dbReference type="PROSITE" id="PS50081">
    <property type="entry name" value="ZF_DAG_PE_2"/>
    <property type="match status" value="1"/>
</dbReference>
<dbReference type="InterPro" id="IPR051632">
    <property type="entry name" value="Rho_GEF"/>
</dbReference>
<dbReference type="InterPro" id="IPR035899">
    <property type="entry name" value="DBL_dom_sf"/>
</dbReference>
<keyword evidence="4" id="KW-0344">Guanine-nucleotide releasing factor</keyword>
<dbReference type="PANTHER" id="PTHR13944">
    <property type="entry name" value="AGAP007712-PA"/>
    <property type="match status" value="1"/>
</dbReference>
<dbReference type="FunFam" id="1.20.900.10:FF:000004">
    <property type="entry name" value="Rho guanine nucleotide exchange factor 2"/>
    <property type="match status" value="1"/>
</dbReference>
<dbReference type="Pfam" id="PF17838">
    <property type="entry name" value="PH_16"/>
    <property type="match status" value="1"/>
</dbReference>
<reference evidence="13" key="3">
    <citation type="submission" date="2025-09" db="UniProtKB">
        <authorList>
            <consortium name="Ensembl"/>
        </authorList>
    </citation>
    <scope>IDENTIFICATION</scope>
</reference>
<feature type="domain" description="Phorbol-ester/DAG-type" evidence="12">
    <location>
        <begin position="42"/>
        <end position="89"/>
    </location>
</feature>
<dbReference type="Pfam" id="PF00621">
    <property type="entry name" value="RhoGEF"/>
    <property type="match status" value="1"/>
</dbReference>
<dbReference type="GO" id="GO:0008270">
    <property type="term" value="F:zinc ion binding"/>
    <property type="evidence" value="ECO:0007669"/>
    <property type="project" value="UniProtKB-KW"/>
</dbReference>
<keyword evidence="6" id="KW-0863">Zinc-finger</keyword>
<reference evidence="13" key="2">
    <citation type="submission" date="2025-08" db="UniProtKB">
        <authorList>
            <consortium name="Ensembl"/>
        </authorList>
    </citation>
    <scope>IDENTIFICATION</scope>
</reference>
<dbReference type="GO" id="GO:0008017">
    <property type="term" value="F:microtubule binding"/>
    <property type="evidence" value="ECO:0007669"/>
    <property type="project" value="TreeGrafter"/>
</dbReference>
<evidence type="ECO:0000256" key="5">
    <source>
        <dbReference type="ARBA" id="ARBA00022723"/>
    </source>
</evidence>
<dbReference type="PROSITE" id="PS50003">
    <property type="entry name" value="PH_DOMAIN"/>
    <property type="match status" value="1"/>
</dbReference>
<accession>A0A8C7M0L3</accession>
<evidence type="ECO:0000256" key="4">
    <source>
        <dbReference type="ARBA" id="ARBA00022658"/>
    </source>
</evidence>
<dbReference type="PROSITE" id="PS00479">
    <property type="entry name" value="ZF_DAG_PE_1"/>
    <property type="match status" value="1"/>
</dbReference>
<dbReference type="AlphaFoldDB" id="A0A8C7M0L3"/>
<dbReference type="GO" id="GO:0035023">
    <property type="term" value="P:regulation of Rho protein signal transduction"/>
    <property type="evidence" value="ECO:0007669"/>
    <property type="project" value="TreeGrafter"/>
</dbReference>
<keyword evidence="5" id="KW-0479">Metal-binding</keyword>
<dbReference type="Ensembl" id="ENSOMYT00000007660.2">
    <property type="protein sequence ID" value="ENSOMYP00000006889.2"/>
    <property type="gene ID" value="ENSOMYG00000003313.2"/>
</dbReference>
<evidence type="ECO:0000256" key="1">
    <source>
        <dbReference type="ARBA" id="ARBA00004496"/>
    </source>
</evidence>
<feature type="region of interest" description="Disordered" evidence="9">
    <location>
        <begin position="765"/>
        <end position="787"/>
    </location>
</feature>
<evidence type="ECO:0000256" key="7">
    <source>
        <dbReference type="ARBA" id="ARBA00022833"/>
    </source>
</evidence>
<dbReference type="GO" id="GO:0005856">
    <property type="term" value="C:cytoskeleton"/>
    <property type="evidence" value="ECO:0007669"/>
    <property type="project" value="TreeGrafter"/>
</dbReference>
<evidence type="ECO:0000256" key="9">
    <source>
        <dbReference type="SAM" id="MobiDB-lite"/>
    </source>
</evidence>
<feature type="region of interest" description="Disordered" evidence="9">
    <location>
        <begin position="848"/>
        <end position="868"/>
    </location>
</feature>
<gene>
    <name evidence="13" type="primary">LOC110486531</name>
</gene>
<dbReference type="PROSITE" id="PS50010">
    <property type="entry name" value="DH_2"/>
    <property type="match status" value="1"/>
</dbReference>
<dbReference type="Pfam" id="PF00130">
    <property type="entry name" value="C1_1"/>
    <property type="match status" value="1"/>
</dbReference>
<dbReference type="SUPFAM" id="SSF48065">
    <property type="entry name" value="DBL homology domain (DH-domain)"/>
    <property type="match status" value="1"/>
</dbReference>
<dbReference type="GO" id="GO:0045666">
    <property type="term" value="P:positive regulation of neuron differentiation"/>
    <property type="evidence" value="ECO:0007669"/>
    <property type="project" value="TreeGrafter"/>
</dbReference>
<dbReference type="GO" id="GO:0000902">
    <property type="term" value="P:cell morphogenesis"/>
    <property type="evidence" value="ECO:0007669"/>
    <property type="project" value="TreeGrafter"/>
</dbReference>
<dbReference type="SMART" id="SM00233">
    <property type="entry name" value="PH"/>
    <property type="match status" value="1"/>
</dbReference>
<organism evidence="13 14">
    <name type="scientific">Oncorhynchus mykiss</name>
    <name type="common">Rainbow trout</name>
    <name type="synonym">Salmo gairdneri</name>
    <dbReference type="NCBI Taxonomy" id="8022"/>
    <lineage>
        <taxon>Eukaryota</taxon>
        <taxon>Metazoa</taxon>
        <taxon>Chordata</taxon>
        <taxon>Craniata</taxon>
        <taxon>Vertebrata</taxon>
        <taxon>Euteleostomi</taxon>
        <taxon>Actinopterygii</taxon>
        <taxon>Neopterygii</taxon>
        <taxon>Teleostei</taxon>
        <taxon>Protacanthopterygii</taxon>
        <taxon>Salmoniformes</taxon>
        <taxon>Salmonidae</taxon>
        <taxon>Salmoninae</taxon>
        <taxon>Oncorhynchus</taxon>
    </lineage>
</organism>
<dbReference type="InterPro" id="IPR041020">
    <property type="entry name" value="PH_16"/>
</dbReference>
<dbReference type="SUPFAM" id="SSF50729">
    <property type="entry name" value="PH domain-like"/>
    <property type="match status" value="1"/>
</dbReference>
<keyword evidence="2" id="KW-0963">Cytoplasm</keyword>
<dbReference type="GO" id="GO:0032587">
    <property type="term" value="C:ruffle membrane"/>
    <property type="evidence" value="ECO:0007669"/>
    <property type="project" value="TreeGrafter"/>
</dbReference>
<dbReference type="InterPro" id="IPR002219">
    <property type="entry name" value="PKC_DAG/PE"/>
</dbReference>
<feature type="domain" description="DH" evidence="11">
    <location>
        <begin position="250"/>
        <end position="440"/>
    </location>
</feature>
<sequence>MLGTAGYYRGKVTPEHSHLSHTYTIANREKEAREREARYSNGHLFTSLTVSATTLCSACNKSITAKEALSCPTCNVTIHNRCRDTLANCAKMKQKQQKLALVRNSSALPNVALRTKTPMMKERPSSAIYPSDSLRQSLLGSRRVRSGLSLSKSVSTQNLAGNLNDDSPLGLRRILSQSTDSLNFRNRDFEADSTSLPHYFSHFLSLPLLSLLLSCYIPISFYPFSLSLCVFVCYVKVLYIPNAVFPSAPLSELIQTEFHHVRTLRIMEGVFRQGMLDEVLLEPGVAHAVFPCLEQLMALHTRFLSQLMTRRTHSLAPGSNACTNFLIPVVCFQFSGQCADEMRKAYAEFCSRHPKAVKLYKELLARDKRFQHFIRRVSRGPLLRRHGIQECILLVTQRITKYPVLIQRILDNTKGSEEEAQSLAQSLSLIRDLLSSVDQQVAELERTQRLQEIRARLDPRAQAEVRGGGVFRGGELLRRTLLHEGTLLWKTQGSRLKDVQVLLMTDILVFMQEKDQKYLFPCIDKPAVLSLKNLIVRDIANQERGMFLISDSTPPEMYELHGASRDDRNNWMRLIQQTVSSCPSREDFPLIETEDKALLRRLRADIQQKDREVLELLQERVTLFSDLAEVTGGCQEVTPPTNSRNIFRADTPYAPQAEYLLTDAISEVDRLSELLLGSNIELPKSNGSTNGTNDDQNHKGAPVNYNDFMFCGCSLSFQDRNGNQLQDRPLNEEVCQRLVNLSAHLHSLQAAVIHQDSVLELRLHEGTGPASSGSSTPTPTPPNSFPRLCRSMSRDTGLDAGMVAAMGEMAMLQKQHDLLQEEVVRLRPLEARLRDSERTRAQLEQQIRDNKGRRGRRGRRGSRGSNEDIVVDVTALEQVSKVTSGRGV</sequence>
<evidence type="ECO:0000256" key="3">
    <source>
        <dbReference type="ARBA" id="ARBA00022553"/>
    </source>
</evidence>
<dbReference type="Proteomes" id="UP000694395">
    <property type="component" value="Chromosome 2"/>
</dbReference>
<evidence type="ECO:0000256" key="6">
    <source>
        <dbReference type="ARBA" id="ARBA00022771"/>
    </source>
</evidence>
<dbReference type="GO" id="GO:0007015">
    <property type="term" value="P:actin filament organization"/>
    <property type="evidence" value="ECO:0007669"/>
    <property type="project" value="TreeGrafter"/>
</dbReference>
<dbReference type="InterPro" id="IPR046349">
    <property type="entry name" value="C1-like_sf"/>
</dbReference>
<evidence type="ECO:0008006" key="15">
    <source>
        <dbReference type="Google" id="ProtNLM"/>
    </source>
</evidence>
<dbReference type="GeneTree" id="ENSGT00940000158341"/>
<dbReference type="Gene3D" id="1.20.900.10">
    <property type="entry name" value="Dbl homology (DH) domain"/>
    <property type="match status" value="1"/>
</dbReference>
<dbReference type="SUPFAM" id="SSF57889">
    <property type="entry name" value="Cysteine-rich domain"/>
    <property type="match status" value="1"/>
</dbReference>
<reference evidence="13" key="1">
    <citation type="submission" date="2020-07" db="EMBL/GenBank/DDBJ databases">
        <title>A long reads based de novo assembly of the rainbow trout Arlee double haploid line genome.</title>
        <authorList>
            <person name="Gao G."/>
            <person name="Palti Y."/>
        </authorList>
    </citation>
    <scope>NUCLEOTIDE SEQUENCE [LARGE SCALE GENOMIC DNA]</scope>
</reference>
<dbReference type="SMART" id="SM00325">
    <property type="entry name" value="RhoGEF"/>
    <property type="match status" value="1"/>
</dbReference>
<dbReference type="CDD" id="cd20877">
    <property type="entry name" value="C1_ARHGEF2"/>
    <property type="match status" value="1"/>
</dbReference>
<protein>
    <recommendedName>
        <fullName evidence="15">Rho guanine nucleotide exchange factor 2</fullName>
    </recommendedName>
</protein>
<dbReference type="FunFam" id="2.30.29.30:FF:000021">
    <property type="entry name" value="Rho guanine nucleotide exchange factor 2"/>
    <property type="match status" value="1"/>
</dbReference>
<evidence type="ECO:0000259" key="11">
    <source>
        <dbReference type="PROSITE" id="PS50010"/>
    </source>
</evidence>
<keyword evidence="8" id="KW-0175">Coiled coil</keyword>
<dbReference type="Gene3D" id="2.30.29.30">
    <property type="entry name" value="Pleckstrin-homology domain (PH domain)/Phosphotyrosine-binding domain (PTB)"/>
    <property type="match status" value="1"/>
</dbReference>
<comment type="subcellular location">
    <subcellularLocation>
        <location evidence="1">Cytoplasm</location>
    </subcellularLocation>
</comment>
<proteinExistence type="predicted"/>
<dbReference type="InterPro" id="IPR001849">
    <property type="entry name" value="PH_domain"/>
</dbReference>
<dbReference type="CDD" id="cd00160">
    <property type="entry name" value="RhoGEF"/>
    <property type="match status" value="1"/>
</dbReference>
<dbReference type="GO" id="GO:0005737">
    <property type="term" value="C:cytoplasm"/>
    <property type="evidence" value="ECO:0007669"/>
    <property type="project" value="UniProtKB-SubCell"/>
</dbReference>
<name>A0A8C7M0L3_ONCMY</name>
<evidence type="ECO:0000259" key="12">
    <source>
        <dbReference type="PROSITE" id="PS50081"/>
    </source>
</evidence>
<dbReference type="InterPro" id="IPR000219">
    <property type="entry name" value="DH_dom"/>
</dbReference>
<keyword evidence="14" id="KW-1185">Reference proteome</keyword>
<dbReference type="Gene3D" id="3.30.60.20">
    <property type="match status" value="1"/>
</dbReference>
<evidence type="ECO:0000256" key="8">
    <source>
        <dbReference type="ARBA" id="ARBA00023054"/>
    </source>
</evidence>
<keyword evidence="7" id="KW-0862">Zinc</keyword>
<evidence type="ECO:0000313" key="13">
    <source>
        <dbReference type="Ensembl" id="ENSOMYP00000006889.2"/>
    </source>
</evidence>
<evidence type="ECO:0000259" key="10">
    <source>
        <dbReference type="PROSITE" id="PS50003"/>
    </source>
</evidence>
<evidence type="ECO:0000256" key="2">
    <source>
        <dbReference type="ARBA" id="ARBA00022490"/>
    </source>
</evidence>